<proteinExistence type="predicted"/>
<dbReference type="Proteomes" id="UP000540266">
    <property type="component" value="Plasmid pBS3c"/>
</dbReference>
<dbReference type="RefSeq" id="WP_141397925.1">
    <property type="nucleotide sequence ID" value="NZ_CP013525.1"/>
</dbReference>
<sequence>MKLLLNWHFPPIPMLLAIGSLWVMFRENPRTWSSAITCVPVLGYLYANVFAIYFSRTPISISAAVAATAVPCLCLSFFLMRRLRVKSIGNPKFSRAKAALYAICGLAFASVVAYGAAYVPADCTTPKCEFGVSLFGSLDYCIVWFACVWSGMMASVSLLAR</sequence>
<dbReference type="AlphaFoldDB" id="A0A7X6EWH2"/>
<evidence type="ECO:0000313" key="1">
    <source>
        <dbReference type="EMBL" id="QPK11938.1"/>
    </source>
</evidence>
<reference evidence="1 2" key="1">
    <citation type="submission" date="2020-11" db="EMBL/GenBank/DDBJ databases">
        <title>Indigenous Rhizobia Nodulating Common beans in Western Kenya.</title>
        <authorList>
            <person name="Wekesa C.S."/>
            <person name="Oelmueller R."/>
            <person name="Furch A.C."/>
        </authorList>
    </citation>
    <scope>NUCLEOTIDE SEQUENCE [LARGE SCALE GENOMIC DNA]</scope>
    <source>
        <strain evidence="2">BS3</strain>
        <plasmid evidence="1 2">pBS3c</plasmid>
    </source>
</reference>
<evidence type="ECO:0000313" key="2">
    <source>
        <dbReference type="Proteomes" id="UP000540266"/>
    </source>
</evidence>
<dbReference type="EMBL" id="CP064934">
    <property type="protein sequence ID" value="QPK11938.1"/>
    <property type="molecule type" value="Genomic_DNA"/>
</dbReference>
<geneLocation type="plasmid" evidence="1 2">
    <name>pBS3c</name>
</geneLocation>
<accession>A0A7X6EWH2</accession>
<organism evidence="1 2">
    <name type="scientific">Rhizobium phaseoli</name>
    <dbReference type="NCBI Taxonomy" id="396"/>
    <lineage>
        <taxon>Bacteria</taxon>
        <taxon>Pseudomonadati</taxon>
        <taxon>Pseudomonadota</taxon>
        <taxon>Alphaproteobacteria</taxon>
        <taxon>Hyphomicrobiales</taxon>
        <taxon>Rhizobiaceae</taxon>
        <taxon>Rhizobium/Agrobacterium group</taxon>
        <taxon>Rhizobium</taxon>
    </lineage>
</organism>
<protein>
    <submittedName>
        <fullName evidence="1">Uncharacterized protein</fullName>
    </submittedName>
</protein>
<name>A0A7X6EWH2_9HYPH</name>
<keyword evidence="1" id="KW-0614">Plasmid</keyword>
<gene>
    <name evidence="1" type="ORF">HER27_026855</name>
</gene>